<proteinExistence type="predicted"/>
<dbReference type="Proteomes" id="UP000614741">
    <property type="component" value="Unassembled WGS sequence"/>
</dbReference>
<comment type="caution">
    <text evidence="1">The sequence shown here is derived from an EMBL/GenBank/DDBJ whole genome shotgun (WGS) entry which is preliminary data.</text>
</comment>
<dbReference type="EMBL" id="BONP01000004">
    <property type="protein sequence ID" value="GIG39365.1"/>
    <property type="molecule type" value="Genomic_DNA"/>
</dbReference>
<reference evidence="1 2" key="1">
    <citation type="submission" date="2021-01" db="EMBL/GenBank/DDBJ databases">
        <title>Whole genome shotgun sequence of Cellulomonas phragmiteti NBRC 110785.</title>
        <authorList>
            <person name="Komaki H."/>
            <person name="Tamura T."/>
        </authorList>
    </citation>
    <scope>NUCLEOTIDE SEQUENCE [LARGE SCALE GENOMIC DNA]</scope>
    <source>
        <strain evidence="1 2">NBRC 110785</strain>
    </source>
</reference>
<sequence>MPDGTFARPDLTTFTRLDEHGLRVTGQRLEPDRTVLACTIAAEDPWWALR</sequence>
<evidence type="ECO:0000313" key="1">
    <source>
        <dbReference type="EMBL" id="GIG39365.1"/>
    </source>
</evidence>
<evidence type="ECO:0000313" key="2">
    <source>
        <dbReference type="Proteomes" id="UP000614741"/>
    </source>
</evidence>
<protein>
    <submittedName>
        <fullName evidence="1">Uncharacterized protein</fullName>
    </submittedName>
</protein>
<name>A0ABQ4DJ53_9CELL</name>
<accession>A0ABQ4DJ53</accession>
<organism evidence="1 2">
    <name type="scientific">Cellulomonas phragmiteti</name>
    <dbReference type="NCBI Taxonomy" id="478780"/>
    <lineage>
        <taxon>Bacteria</taxon>
        <taxon>Bacillati</taxon>
        <taxon>Actinomycetota</taxon>
        <taxon>Actinomycetes</taxon>
        <taxon>Micrococcales</taxon>
        <taxon>Cellulomonadaceae</taxon>
        <taxon>Cellulomonas</taxon>
    </lineage>
</organism>
<gene>
    <name evidence="1" type="ORF">Cph01nite_11270</name>
</gene>
<keyword evidence="2" id="KW-1185">Reference proteome</keyword>